<proteinExistence type="predicted"/>
<feature type="region of interest" description="Disordered" evidence="1">
    <location>
        <begin position="1"/>
        <end position="70"/>
    </location>
</feature>
<evidence type="ECO:0000313" key="2">
    <source>
        <dbReference type="EMBL" id="CAG8654830.1"/>
    </source>
</evidence>
<accession>A0A9N9DW41</accession>
<gene>
    <name evidence="2" type="ORF">POCULU_LOCUS10145</name>
</gene>
<feature type="compositionally biased region" description="Polar residues" evidence="1">
    <location>
        <begin position="27"/>
        <end position="40"/>
    </location>
</feature>
<feature type="compositionally biased region" description="Polar residues" evidence="1">
    <location>
        <begin position="1"/>
        <end position="12"/>
    </location>
</feature>
<dbReference type="AlphaFoldDB" id="A0A9N9DW41"/>
<comment type="caution">
    <text evidence="2">The sequence shown here is derived from an EMBL/GenBank/DDBJ whole genome shotgun (WGS) entry which is preliminary data.</text>
</comment>
<feature type="non-terminal residue" evidence="2">
    <location>
        <position position="1"/>
    </location>
</feature>
<organism evidence="2 3">
    <name type="scientific">Paraglomus occultum</name>
    <dbReference type="NCBI Taxonomy" id="144539"/>
    <lineage>
        <taxon>Eukaryota</taxon>
        <taxon>Fungi</taxon>
        <taxon>Fungi incertae sedis</taxon>
        <taxon>Mucoromycota</taxon>
        <taxon>Glomeromycotina</taxon>
        <taxon>Glomeromycetes</taxon>
        <taxon>Paraglomerales</taxon>
        <taxon>Paraglomeraceae</taxon>
        <taxon>Paraglomus</taxon>
    </lineage>
</organism>
<evidence type="ECO:0000313" key="3">
    <source>
        <dbReference type="Proteomes" id="UP000789572"/>
    </source>
</evidence>
<feature type="non-terminal residue" evidence="2">
    <location>
        <position position="216"/>
    </location>
</feature>
<dbReference type="EMBL" id="CAJVPJ010004706">
    <property type="protein sequence ID" value="CAG8654830.1"/>
    <property type="molecule type" value="Genomic_DNA"/>
</dbReference>
<name>A0A9N9DW41_9GLOM</name>
<evidence type="ECO:0000256" key="1">
    <source>
        <dbReference type="SAM" id="MobiDB-lite"/>
    </source>
</evidence>
<reference evidence="2" key="1">
    <citation type="submission" date="2021-06" db="EMBL/GenBank/DDBJ databases">
        <authorList>
            <person name="Kallberg Y."/>
            <person name="Tangrot J."/>
            <person name="Rosling A."/>
        </authorList>
    </citation>
    <scope>NUCLEOTIDE SEQUENCE</scope>
    <source>
        <strain evidence="2">IA702</strain>
    </source>
</reference>
<dbReference type="OrthoDB" id="10599021at2759"/>
<dbReference type="Proteomes" id="UP000789572">
    <property type="component" value="Unassembled WGS sequence"/>
</dbReference>
<sequence length="216" mass="23429">GERTANNSTSTIERGRALSGAEPRVFNQMSDNDNRQSATEVETHSDIPDIQVQPSSPEISDEKSASITPLPAAITTNSSVTVYSSVIPQRQQQTRSPAIQAFPPAFTTPPATPSAPMAAELVSNSESDENTMTGFAEKEDVLNMSDETNDISNRTGITNRSISPFDSLRQDQLDDLGFYTELPTISPPAYTPTAPPICNLPYGPIPGYDRHRLQDM</sequence>
<keyword evidence="3" id="KW-1185">Reference proteome</keyword>
<protein>
    <submittedName>
        <fullName evidence="2">2421_t:CDS:1</fullName>
    </submittedName>
</protein>